<dbReference type="AlphaFoldDB" id="F9RQC8"/>
<accession>F9RQC8</accession>
<dbReference type="EMBL" id="AFWE01000161">
    <property type="protein sequence ID" value="EGU34205.1"/>
    <property type="molecule type" value="Genomic_DNA"/>
</dbReference>
<gene>
    <name evidence="1" type="ORF">VIS19158_01859</name>
</gene>
<sequence length="41" mass="5144">MLQEFNQKQKTKVTLHSPKREQAELSWWRTWNSSWWASVYF</sequence>
<evidence type="ECO:0000313" key="1">
    <source>
        <dbReference type="EMBL" id="EGU34205.1"/>
    </source>
</evidence>
<dbReference type="Pfam" id="PF08056">
    <property type="entry name" value="Trp_leader2"/>
    <property type="match status" value="1"/>
</dbReference>
<dbReference type="RefSeq" id="WP_005596518.1">
    <property type="nucleotide sequence ID" value="NZ_AFWE01000161.1"/>
</dbReference>
<dbReference type="GeneID" id="96873437"/>
<comment type="caution">
    <text evidence="1">The sequence shown here is derived from an EMBL/GenBank/DDBJ whole genome shotgun (WGS) entry which is preliminary data.</text>
</comment>
<dbReference type="Proteomes" id="UP000004349">
    <property type="component" value="Unassembled WGS sequence"/>
</dbReference>
<dbReference type="InterPro" id="IPR012639">
    <property type="entry name" value="Trp_leader2"/>
</dbReference>
<proteinExistence type="predicted"/>
<evidence type="ECO:0000313" key="2">
    <source>
        <dbReference type="Proteomes" id="UP000004349"/>
    </source>
</evidence>
<protein>
    <recommendedName>
        <fullName evidence="3">Trp operon leader peptide</fullName>
    </recommendedName>
</protein>
<reference evidence="1 2" key="1">
    <citation type="journal article" date="2012" name="Int. J. Syst. Evol. Microbiol.">
        <title>Vibrio caribbeanicus sp. nov., isolated from the marine sponge Scleritoderma cyanea.</title>
        <authorList>
            <person name="Hoffmann M."/>
            <person name="Monday S.R."/>
            <person name="Allard M.W."/>
            <person name="Strain E.A."/>
            <person name="Whittaker P."/>
            <person name="Naum M."/>
            <person name="McCarthy P.J."/>
            <person name="Lopez J.V."/>
            <person name="Fischer M."/>
            <person name="Brown E.W."/>
        </authorList>
    </citation>
    <scope>NUCLEOTIDE SEQUENCE [LARGE SCALE GENOMIC DNA]</scope>
    <source>
        <strain evidence="1 2">LMG 19158</strain>
    </source>
</reference>
<dbReference type="eggNOG" id="ENOG5031NZ8">
    <property type="taxonomic scope" value="Bacteria"/>
</dbReference>
<name>F9RQC8_9VIBR</name>
<evidence type="ECO:0008006" key="3">
    <source>
        <dbReference type="Google" id="ProtNLM"/>
    </source>
</evidence>
<organism evidence="1 2">
    <name type="scientific">Vibrio scophthalmi LMG 19158</name>
    <dbReference type="NCBI Taxonomy" id="870967"/>
    <lineage>
        <taxon>Bacteria</taxon>
        <taxon>Pseudomonadati</taxon>
        <taxon>Pseudomonadota</taxon>
        <taxon>Gammaproteobacteria</taxon>
        <taxon>Vibrionales</taxon>
        <taxon>Vibrionaceae</taxon>
        <taxon>Vibrio</taxon>
    </lineage>
</organism>